<dbReference type="SUPFAM" id="SSF52113">
    <property type="entry name" value="BRCT domain"/>
    <property type="match status" value="1"/>
</dbReference>
<dbReference type="CDD" id="cd13945">
    <property type="entry name" value="Chs5_N"/>
    <property type="match status" value="1"/>
</dbReference>
<dbReference type="InterPro" id="IPR031669">
    <property type="entry name" value="Fn3_2"/>
</dbReference>
<feature type="domain" description="Fibronectin type-III" evidence="2">
    <location>
        <begin position="81"/>
        <end position="169"/>
    </location>
</feature>
<dbReference type="Gene3D" id="6.20.120.50">
    <property type="match status" value="1"/>
</dbReference>
<dbReference type="Pfam" id="PF12738">
    <property type="entry name" value="PTCB-BRCT"/>
    <property type="match status" value="1"/>
</dbReference>
<dbReference type="GO" id="GO:0000747">
    <property type="term" value="P:conjugation with cellular fusion"/>
    <property type="evidence" value="ECO:0007669"/>
    <property type="project" value="TreeGrafter"/>
</dbReference>
<protein>
    <submittedName>
        <fullName evidence="3">BRCT domain-containing protein</fullName>
    </submittedName>
</protein>
<dbReference type="CDD" id="cd00063">
    <property type="entry name" value="FN3"/>
    <property type="match status" value="1"/>
</dbReference>
<dbReference type="AlphaFoldDB" id="A0A1Y1V227"/>
<name>A0A1Y1V227_9FUNG</name>
<dbReference type="Proteomes" id="UP000193719">
    <property type="component" value="Unassembled WGS sequence"/>
</dbReference>
<dbReference type="InterPro" id="IPR001357">
    <property type="entry name" value="BRCT_dom"/>
</dbReference>
<dbReference type="GO" id="GO:0046983">
    <property type="term" value="F:protein dimerization activity"/>
    <property type="evidence" value="ECO:0007669"/>
    <property type="project" value="InterPro"/>
</dbReference>
<dbReference type="Pfam" id="PF16892">
    <property type="entry name" value="CHS5_N"/>
    <property type="match status" value="1"/>
</dbReference>
<dbReference type="InterPro" id="IPR003961">
    <property type="entry name" value="FN3_dom"/>
</dbReference>
<dbReference type="Gene3D" id="3.40.50.10190">
    <property type="entry name" value="BRCT domain"/>
    <property type="match status" value="1"/>
</dbReference>
<dbReference type="PROSITE" id="PS50172">
    <property type="entry name" value="BRCT"/>
    <property type="match status" value="1"/>
</dbReference>
<dbReference type="GO" id="GO:0034044">
    <property type="term" value="C:exomer complex"/>
    <property type="evidence" value="ECO:0007669"/>
    <property type="project" value="TreeGrafter"/>
</dbReference>
<dbReference type="SMART" id="SM00292">
    <property type="entry name" value="BRCT"/>
    <property type="match status" value="1"/>
</dbReference>
<comment type="caution">
    <text evidence="3">The sequence shown here is derived from an EMBL/GenBank/DDBJ whole genome shotgun (WGS) entry which is preliminary data.</text>
</comment>
<dbReference type="InterPro" id="IPR036420">
    <property type="entry name" value="BRCT_dom_sf"/>
</dbReference>
<evidence type="ECO:0000259" key="1">
    <source>
        <dbReference type="PROSITE" id="PS50172"/>
    </source>
</evidence>
<feature type="domain" description="BRCT" evidence="1">
    <location>
        <begin position="167"/>
        <end position="256"/>
    </location>
</feature>
<keyword evidence="4" id="KW-1185">Reference proteome</keyword>
<evidence type="ECO:0000313" key="3">
    <source>
        <dbReference type="EMBL" id="ORX45354.1"/>
    </source>
</evidence>
<dbReference type="OrthoDB" id="245697at2759"/>
<dbReference type="SUPFAM" id="SSF49265">
    <property type="entry name" value="Fibronectin type III"/>
    <property type="match status" value="1"/>
</dbReference>
<sequence length="264" mass="30110">MYMNKNNSKFQFTVGKLDAGMALLLSPDHHLIEFPATILPEGVTSGSIVNITINRDIEEENKKKREFMELEDKIYQEFSKPPENPVIKIYHITQTWVALEWEPLVLNSVELKEIDIFKNGQRIQARRLSDTKVKISGLEMDTEYDFHIEIRTTGGRLKSNIEKVRTHAIDNLTGIRVCFGAFDNDDEIVPLIESLHRMSASFTDDVDGDNTHFICSRTEGPKYVKATQLNIPIVNGQWLLACEKENKIQPSSSYQVTQPAKIGE</sequence>
<evidence type="ECO:0000313" key="4">
    <source>
        <dbReference type="Proteomes" id="UP000193719"/>
    </source>
</evidence>
<dbReference type="InterPro" id="IPR031673">
    <property type="entry name" value="Chs5_N"/>
</dbReference>
<organism evidence="3 4">
    <name type="scientific">Piromyces finnis</name>
    <dbReference type="NCBI Taxonomy" id="1754191"/>
    <lineage>
        <taxon>Eukaryota</taxon>
        <taxon>Fungi</taxon>
        <taxon>Fungi incertae sedis</taxon>
        <taxon>Chytridiomycota</taxon>
        <taxon>Chytridiomycota incertae sedis</taxon>
        <taxon>Neocallimastigomycetes</taxon>
        <taxon>Neocallimastigales</taxon>
        <taxon>Neocallimastigaceae</taxon>
        <taxon>Piromyces</taxon>
    </lineage>
</organism>
<reference evidence="3 4" key="1">
    <citation type="submission" date="2016-08" db="EMBL/GenBank/DDBJ databases">
        <title>Genomes of anaerobic fungi encode conserved fungal cellulosomes for biomass hydrolysis.</title>
        <authorList>
            <consortium name="DOE Joint Genome Institute"/>
            <person name="Haitjema C.H."/>
            <person name="Gilmore S.P."/>
            <person name="Henske J.K."/>
            <person name="Solomon K.V."/>
            <person name="De Groot R."/>
            <person name="Kuo A."/>
            <person name="Mondo S.J."/>
            <person name="Salamov A.A."/>
            <person name="Labutti K."/>
            <person name="Zhao Z."/>
            <person name="Chiniquy J."/>
            <person name="Barry K."/>
            <person name="Brewer H.M."/>
            <person name="Purvine S.O."/>
            <person name="Wright A.T."/>
            <person name="Boxma B."/>
            <person name="Van Alen T."/>
            <person name="Hackstein J.H."/>
            <person name="Baker S.E."/>
            <person name="Grigoriev I.V."/>
            <person name="O'Malley M.A."/>
        </authorList>
    </citation>
    <scope>NUCLEOTIDE SEQUENCE [LARGE SCALE GENOMIC DNA]</scope>
    <source>
        <strain evidence="4">finn</strain>
    </source>
</reference>
<dbReference type="GO" id="GO:0005802">
    <property type="term" value="C:trans-Golgi network"/>
    <property type="evidence" value="ECO:0007669"/>
    <property type="project" value="TreeGrafter"/>
</dbReference>
<dbReference type="PROSITE" id="PS50853">
    <property type="entry name" value="FN3"/>
    <property type="match status" value="1"/>
</dbReference>
<evidence type="ECO:0000259" key="2">
    <source>
        <dbReference type="PROSITE" id="PS50853"/>
    </source>
</evidence>
<reference evidence="3 4" key="2">
    <citation type="submission" date="2016-08" db="EMBL/GenBank/DDBJ databases">
        <title>Pervasive Adenine N6-methylation of Active Genes in Fungi.</title>
        <authorList>
            <consortium name="DOE Joint Genome Institute"/>
            <person name="Mondo S.J."/>
            <person name="Dannebaum R.O."/>
            <person name="Kuo R.C."/>
            <person name="Labutti K."/>
            <person name="Haridas S."/>
            <person name="Kuo A."/>
            <person name="Salamov A."/>
            <person name="Ahrendt S.R."/>
            <person name="Lipzen A."/>
            <person name="Sullivan W."/>
            <person name="Andreopoulos W.B."/>
            <person name="Clum A."/>
            <person name="Lindquist E."/>
            <person name="Daum C."/>
            <person name="Ramamoorthy G.K."/>
            <person name="Gryganskyi A."/>
            <person name="Culley D."/>
            <person name="Magnuson J.K."/>
            <person name="James T.Y."/>
            <person name="O'Malley M.A."/>
            <person name="Stajich J.E."/>
            <person name="Spatafora J.W."/>
            <person name="Visel A."/>
            <person name="Grigoriev I.V."/>
        </authorList>
    </citation>
    <scope>NUCLEOTIDE SEQUENCE [LARGE SCALE GENOMIC DNA]</scope>
    <source>
        <strain evidence="4">finn</strain>
    </source>
</reference>
<accession>A0A1Y1V227</accession>
<dbReference type="STRING" id="1754191.A0A1Y1V227"/>
<dbReference type="PANTHER" id="PTHR47351:SF1">
    <property type="entry name" value="CHITIN BIOSYNTHESIS PROTEIN CHS5"/>
    <property type="match status" value="1"/>
</dbReference>
<dbReference type="Pfam" id="PF16893">
    <property type="entry name" value="fn3_2"/>
    <property type="match status" value="1"/>
</dbReference>
<proteinExistence type="predicted"/>
<dbReference type="InterPro" id="IPR052827">
    <property type="entry name" value="CHS_Export/Cell_Fusion_Reg"/>
</dbReference>
<dbReference type="InterPro" id="IPR036116">
    <property type="entry name" value="FN3_sf"/>
</dbReference>
<dbReference type="PANTHER" id="PTHR47351">
    <property type="entry name" value="CHITIN BIOSYNTHESIS PROTEIN CHS5"/>
    <property type="match status" value="1"/>
</dbReference>
<dbReference type="EMBL" id="MCFH01000040">
    <property type="protein sequence ID" value="ORX45354.1"/>
    <property type="molecule type" value="Genomic_DNA"/>
</dbReference>
<dbReference type="InterPro" id="IPR013783">
    <property type="entry name" value="Ig-like_fold"/>
</dbReference>
<gene>
    <name evidence="3" type="ORF">BCR36DRAFT_358258</name>
</gene>
<dbReference type="GO" id="GO:0006893">
    <property type="term" value="P:Golgi to plasma membrane transport"/>
    <property type="evidence" value="ECO:0007669"/>
    <property type="project" value="TreeGrafter"/>
</dbReference>
<dbReference type="Gene3D" id="2.60.40.10">
    <property type="entry name" value="Immunoglobulins"/>
    <property type="match status" value="1"/>
</dbReference>